<dbReference type="Pfam" id="PF23410">
    <property type="entry name" value="Beta-prop_VPS8"/>
    <property type="match status" value="1"/>
</dbReference>
<dbReference type="InterPro" id="IPR036322">
    <property type="entry name" value="WD40_repeat_dom_sf"/>
</dbReference>
<evidence type="ECO:0000313" key="2">
    <source>
        <dbReference type="WBParaSite" id="PSU_v2.g17734.t1"/>
    </source>
</evidence>
<dbReference type="Proteomes" id="UP000887577">
    <property type="component" value="Unplaced"/>
</dbReference>
<protein>
    <submittedName>
        <fullName evidence="2">Anaphase-promoting complex subunit 4-like WD40 domain-containing protein</fullName>
    </submittedName>
</protein>
<dbReference type="InterPro" id="IPR015943">
    <property type="entry name" value="WD40/YVTN_repeat-like_dom_sf"/>
</dbReference>
<accession>A0A914YKA0</accession>
<name>A0A914YKA0_9BILA</name>
<sequence length="418" mass="46755">MLKYSTLSNIVEAAKRDVSPFEFGNLDIKLVGFSSLQKYNKFKKLSICDDRIALLDSNGVVFMGTLNASEISIFREIKSNEVLGPVTALNFSRNGRLFAIGYNSGAIKVFNTDKGSLNFQCSPVLNRRSILDLQFTDDSIFVLDNSGTAFSLNSLSKIATWATSTTLYITGDQYFGEIQVPLAHSNTDNISLPFISIIEYDDNAVIYTAVNKFLTLTKISTLNEVISLQAQGSIDFENELINVKCLESIQFHSDQVAVVLVLDQLEKIYLVCGDIILWFTDIGALRIVYDLHYFENIASEDSARLKSRGRLALCIHSLFTSHKILYILGDNNVIHSLRVPNIFHFIQTINTRLPKVLSLEYALYSGSRIQLVENTVVDLMHAAIHEVYNLALQESRSNGAIRNGSTYSNHFSSMEHAL</sequence>
<reference evidence="2" key="1">
    <citation type="submission" date="2022-11" db="UniProtKB">
        <authorList>
            <consortium name="WormBaseParasite"/>
        </authorList>
    </citation>
    <scope>IDENTIFICATION</scope>
</reference>
<dbReference type="WBParaSite" id="PSU_v2.g17734.t1">
    <property type="protein sequence ID" value="PSU_v2.g17734.t1"/>
    <property type="gene ID" value="PSU_v2.g17734"/>
</dbReference>
<proteinExistence type="predicted"/>
<keyword evidence="1" id="KW-1185">Reference proteome</keyword>
<evidence type="ECO:0000313" key="1">
    <source>
        <dbReference type="Proteomes" id="UP000887577"/>
    </source>
</evidence>
<dbReference type="AlphaFoldDB" id="A0A914YKA0"/>
<organism evidence="1 2">
    <name type="scientific">Panagrolaimus superbus</name>
    <dbReference type="NCBI Taxonomy" id="310955"/>
    <lineage>
        <taxon>Eukaryota</taxon>
        <taxon>Metazoa</taxon>
        <taxon>Ecdysozoa</taxon>
        <taxon>Nematoda</taxon>
        <taxon>Chromadorea</taxon>
        <taxon>Rhabditida</taxon>
        <taxon>Tylenchina</taxon>
        <taxon>Panagrolaimomorpha</taxon>
        <taxon>Panagrolaimoidea</taxon>
        <taxon>Panagrolaimidae</taxon>
        <taxon>Panagrolaimus</taxon>
    </lineage>
</organism>
<dbReference type="SUPFAM" id="SSF50978">
    <property type="entry name" value="WD40 repeat-like"/>
    <property type="match status" value="1"/>
</dbReference>
<dbReference type="Gene3D" id="2.130.10.10">
    <property type="entry name" value="YVTN repeat-like/Quinoprotein amine dehydrogenase"/>
    <property type="match status" value="1"/>
</dbReference>